<dbReference type="Pfam" id="PF04670">
    <property type="entry name" value="Gtr1_RagA"/>
    <property type="match status" value="1"/>
</dbReference>
<evidence type="ECO:0000313" key="4">
    <source>
        <dbReference type="EMBL" id="CAK0807233.1"/>
    </source>
</evidence>
<proteinExistence type="inferred from homology"/>
<protein>
    <submittedName>
        <fullName evidence="4">Uncharacterized protein</fullName>
    </submittedName>
</protein>
<gene>
    <name evidence="4" type="ORF">PCOR1329_LOCUS13170</name>
</gene>
<feature type="non-terminal residue" evidence="4">
    <location>
        <position position="1"/>
    </location>
</feature>
<dbReference type="EMBL" id="CAUYUJ010003881">
    <property type="protein sequence ID" value="CAK0807233.1"/>
    <property type="molecule type" value="Genomic_DNA"/>
</dbReference>
<feature type="non-terminal residue" evidence="4">
    <location>
        <position position="120"/>
    </location>
</feature>
<dbReference type="Gene3D" id="3.40.50.300">
    <property type="entry name" value="P-loop containing nucleotide triphosphate hydrolases"/>
    <property type="match status" value="1"/>
</dbReference>
<evidence type="ECO:0000313" key="5">
    <source>
        <dbReference type="Proteomes" id="UP001189429"/>
    </source>
</evidence>
<dbReference type="Gene3D" id="3.30.450.190">
    <property type="match status" value="1"/>
</dbReference>
<dbReference type="PANTHER" id="PTHR11259:SF2">
    <property type="entry name" value="GH16429P"/>
    <property type="match status" value="1"/>
</dbReference>
<name>A0ABN9QU78_9DINO</name>
<comment type="caution">
    <text evidence="4">The sequence shown here is derived from an EMBL/GenBank/DDBJ whole genome shotgun (WGS) entry which is preliminary data.</text>
</comment>
<comment type="similarity">
    <text evidence="1">Belongs to the GTR/RAG GTP-binding protein family.</text>
</comment>
<dbReference type="Proteomes" id="UP001189429">
    <property type="component" value="Unassembled WGS sequence"/>
</dbReference>
<dbReference type="InterPro" id="IPR006762">
    <property type="entry name" value="Gtr1_RagA"/>
</dbReference>
<reference evidence="4" key="1">
    <citation type="submission" date="2023-10" db="EMBL/GenBank/DDBJ databases">
        <authorList>
            <person name="Chen Y."/>
            <person name="Shah S."/>
            <person name="Dougan E. K."/>
            <person name="Thang M."/>
            <person name="Chan C."/>
        </authorList>
    </citation>
    <scope>NUCLEOTIDE SEQUENCE [LARGE SCALE GENOMIC DNA]</scope>
</reference>
<sequence length="120" mass="13769">IDGDQFFSDDHKAEIQRDIRGKLTDELQDKVDAQINYHCTSLYDHTVFEAFSKVVQKMVPHLEVLEQCLDLLITQSRMEKAFLFDVVSKVYIASDPQPVALQQYELCSDMIDVVIDVSCP</sequence>
<keyword evidence="5" id="KW-1185">Reference proteome</keyword>
<dbReference type="PANTHER" id="PTHR11259">
    <property type="entry name" value="RAS-RELATED GTP BINDING RAG/GTR YEAST"/>
    <property type="match status" value="1"/>
</dbReference>
<keyword evidence="2" id="KW-0547">Nucleotide-binding</keyword>
<dbReference type="InterPro" id="IPR027417">
    <property type="entry name" value="P-loop_NTPase"/>
</dbReference>
<accession>A0ABN9QU78</accession>
<evidence type="ECO:0000256" key="3">
    <source>
        <dbReference type="ARBA" id="ARBA00023134"/>
    </source>
</evidence>
<keyword evidence="3" id="KW-0342">GTP-binding</keyword>
<evidence type="ECO:0000256" key="1">
    <source>
        <dbReference type="ARBA" id="ARBA00007756"/>
    </source>
</evidence>
<organism evidence="4 5">
    <name type="scientific">Prorocentrum cordatum</name>
    <dbReference type="NCBI Taxonomy" id="2364126"/>
    <lineage>
        <taxon>Eukaryota</taxon>
        <taxon>Sar</taxon>
        <taxon>Alveolata</taxon>
        <taxon>Dinophyceae</taxon>
        <taxon>Prorocentrales</taxon>
        <taxon>Prorocentraceae</taxon>
        <taxon>Prorocentrum</taxon>
    </lineage>
</organism>
<evidence type="ECO:0000256" key="2">
    <source>
        <dbReference type="ARBA" id="ARBA00022741"/>
    </source>
</evidence>